<sequence length="192" mass="18721">MNKLLKGSLAGAAGIALLLGGAGTFASWNDTAGVTGGTIVAGNLKLIDSTTGTWTVSHDGGAPAAIANIATFRAVPGDVLTYSSSVKVVATGDNLVATLSLSATSVTPTVTTNAADIALAAYLTKNATITATGTGITAIGSTGTYKITNGANSVAAVKVAFGFPKDAVAGAEDDTKLGSVNFSALAVTLAQN</sequence>
<dbReference type="NCBIfam" id="TIGR04088">
    <property type="entry name" value="cognate_SipW"/>
    <property type="match status" value="1"/>
</dbReference>
<dbReference type="NCBIfam" id="TIGR04089">
    <property type="entry name" value="exp_by_SipW_III"/>
    <property type="match status" value="1"/>
</dbReference>
<proteinExistence type="predicted"/>
<name>A0A7Z0J774_9MICO</name>
<keyword evidence="3" id="KW-1185">Reference proteome</keyword>
<dbReference type="Proteomes" id="UP000537260">
    <property type="component" value="Unassembled WGS sequence"/>
</dbReference>
<feature type="chain" id="PRO_5030873161" evidence="1">
    <location>
        <begin position="27"/>
        <end position="192"/>
    </location>
</feature>
<evidence type="ECO:0000256" key="1">
    <source>
        <dbReference type="SAM" id="SignalP"/>
    </source>
</evidence>
<feature type="signal peptide" evidence="1">
    <location>
        <begin position="1"/>
        <end position="26"/>
    </location>
</feature>
<evidence type="ECO:0000313" key="2">
    <source>
        <dbReference type="EMBL" id="NYJ20648.1"/>
    </source>
</evidence>
<accession>A0A7Z0J774</accession>
<dbReference type="InterPro" id="IPR023833">
    <property type="entry name" value="Signal_pept_SipW-depend-type"/>
</dbReference>
<comment type="caution">
    <text evidence="2">The sequence shown here is derived from an EMBL/GenBank/DDBJ whole genome shotgun (WGS) entry which is preliminary data.</text>
</comment>
<dbReference type="AlphaFoldDB" id="A0A7Z0J774"/>
<keyword evidence="1" id="KW-0732">Signal</keyword>
<gene>
    <name evidence="2" type="ORF">HNR05_002439</name>
</gene>
<dbReference type="EMBL" id="JACCFM010000001">
    <property type="protein sequence ID" value="NYJ20648.1"/>
    <property type="molecule type" value="Genomic_DNA"/>
</dbReference>
<dbReference type="InterPro" id="IPR024006">
    <property type="entry name" value="Alt_signal_exp_actinobact"/>
</dbReference>
<dbReference type="RefSeq" id="WP_179579265.1">
    <property type="nucleotide sequence ID" value="NZ_JACCFM010000001.1"/>
</dbReference>
<protein>
    <submittedName>
        <fullName evidence="2">Alternate signal-mediated exported protein</fullName>
    </submittedName>
</protein>
<evidence type="ECO:0000313" key="3">
    <source>
        <dbReference type="Proteomes" id="UP000537260"/>
    </source>
</evidence>
<organism evidence="2 3">
    <name type="scientific">Glaciibacter psychrotolerans</name>
    <dbReference type="NCBI Taxonomy" id="670054"/>
    <lineage>
        <taxon>Bacteria</taxon>
        <taxon>Bacillati</taxon>
        <taxon>Actinomycetota</taxon>
        <taxon>Actinomycetes</taxon>
        <taxon>Micrococcales</taxon>
        <taxon>Microbacteriaceae</taxon>
        <taxon>Glaciibacter</taxon>
    </lineage>
</organism>
<reference evidence="2 3" key="1">
    <citation type="submission" date="2020-07" db="EMBL/GenBank/DDBJ databases">
        <title>Sequencing the genomes of 1000 actinobacteria strains.</title>
        <authorList>
            <person name="Klenk H.-P."/>
        </authorList>
    </citation>
    <scope>NUCLEOTIDE SEQUENCE [LARGE SCALE GENOMIC DNA]</scope>
    <source>
        <strain evidence="2 3">LI1</strain>
    </source>
</reference>